<dbReference type="eggNOG" id="KOG0891">
    <property type="taxonomic scope" value="Eukaryota"/>
</dbReference>
<dbReference type="EMBL" id="DS113209">
    <property type="protein sequence ID" value="EAY19275.1"/>
    <property type="molecule type" value="Genomic_DNA"/>
</dbReference>
<dbReference type="SMART" id="SM01345">
    <property type="entry name" value="Rapamycin_bind"/>
    <property type="match status" value="1"/>
</dbReference>
<accession>A2DJR1</accession>
<dbReference type="InterPro" id="IPR011009">
    <property type="entry name" value="Kinase-like_dom_sf"/>
</dbReference>
<dbReference type="SMR" id="A2DJR1"/>
<name>A2DJR1_TRIV3</name>
<evidence type="ECO:0000259" key="5">
    <source>
        <dbReference type="PROSITE" id="PS50290"/>
    </source>
</evidence>
<evidence type="ECO:0000256" key="2">
    <source>
        <dbReference type="ARBA" id="ARBA00022737"/>
    </source>
</evidence>
<evidence type="ECO:0000256" key="3">
    <source>
        <dbReference type="ARBA" id="ARBA00048679"/>
    </source>
</evidence>
<dbReference type="SMART" id="SM00146">
    <property type="entry name" value="PI3Kc"/>
    <property type="match status" value="1"/>
</dbReference>
<dbReference type="InterPro" id="IPR003152">
    <property type="entry name" value="FATC_dom"/>
</dbReference>
<dbReference type="Pfam" id="PF02260">
    <property type="entry name" value="FATC"/>
    <property type="match status" value="1"/>
</dbReference>
<dbReference type="FunFam" id="1.10.1070.11:FF:000055">
    <property type="entry name" value="PIKK family atypical protein kinase"/>
    <property type="match status" value="1"/>
</dbReference>
<keyword evidence="2" id="KW-0677">Repeat</keyword>
<dbReference type="GO" id="GO:0031929">
    <property type="term" value="P:TOR signaling"/>
    <property type="evidence" value="ECO:0000318"/>
    <property type="project" value="GO_Central"/>
</dbReference>
<dbReference type="Pfam" id="PF00454">
    <property type="entry name" value="PI3_PI4_kinase"/>
    <property type="match status" value="1"/>
</dbReference>
<reference evidence="7" key="2">
    <citation type="journal article" date="2007" name="Science">
        <title>Draft genome sequence of the sexually transmitted pathogen Trichomonas vaginalis.</title>
        <authorList>
            <person name="Carlton J.M."/>
            <person name="Hirt R.P."/>
            <person name="Silva J.C."/>
            <person name="Delcher A.L."/>
            <person name="Schatz M."/>
            <person name="Zhao Q."/>
            <person name="Wortman J.R."/>
            <person name="Bidwell S.L."/>
            <person name="Alsmark U.C.M."/>
            <person name="Besteiro S."/>
            <person name="Sicheritz-Ponten T."/>
            <person name="Noel C.J."/>
            <person name="Dacks J.B."/>
            <person name="Foster P.G."/>
            <person name="Simillion C."/>
            <person name="Van de Peer Y."/>
            <person name="Miranda-Saavedra D."/>
            <person name="Barton G.J."/>
            <person name="Westrop G.D."/>
            <person name="Mueller S."/>
            <person name="Dessi D."/>
            <person name="Fiori P.L."/>
            <person name="Ren Q."/>
            <person name="Paulsen I."/>
            <person name="Zhang H."/>
            <person name="Bastida-Corcuera F.D."/>
            <person name="Simoes-Barbosa A."/>
            <person name="Brown M.T."/>
            <person name="Hayes R.D."/>
            <person name="Mukherjee M."/>
            <person name="Okumura C.Y."/>
            <person name="Schneider R."/>
            <person name="Smith A.J."/>
            <person name="Vanacova S."/>
            <person name="Villalvazo M."/>
            <person name="Haas B.J."/>
            <person name="Pertea M."/>
            <person name="Feldblyum T.V."/>
            <person name="Utterback T.R."/>
            <person name="Shu C.L."/>
            <person name="Osoegawa K."/>
            <person name="de Jong P.J."/>
            <person name="Hrdy I."/>
            <person name="Horvathova L."/>
            <person name="Zubacova Z."/>
            <person name="Dolezal P."/>
            <person name="Malik S.B."/>
            <person name="Logsdon J.M. Jr."/>
            <person name="Henze K."/>
            <person name="Gupta A."/>
            <person name="Wang C.C."/>
            <person name="Dunne R.L."/>
            <person name="Upcroft J.A."/>
            <person name="Upcroft P."/>
            <person name="White O."/>
            <person name="Salzberg S.L."/>
            <person name="Tang P."/>
            <person name="Chiu C.-H."/>
            <person name="Lee Y.-S."/>
            <person name="Embley T.M."/>
            <person name="Coombs G.H."/>
            <person name="Mottram J.C."/>
            <person name="Tachezy J."/>
            <person name="Fraser-Liggett C.M."/>
            <person name="Johnson P.J."/>
        </authorList>
    </citation>
    <scope>NUCLEOTIDE SEQUENCE [LARGE SCALE GENOMIC DNA]</scope>
    <source>
        <strain evidence="7">G3</strain>
    </source>
</reference>
<dbReference type="InterPro" id="IPR050517">
    <property type="entry name" value="DDR_Repair_Kinase"/>
</dbReference>
<dbReference type="VEuPathDB" id="TrichDB:TVAGG3_0289860"/>
<dbReference type="Gene3D" id="3.30.1010.10">
    <property type="entry name" value="Phosphatidylinositol 3-kinase Catalytic Subunit, Chain A, domain 4"/>
    <property type="match status" value="1"/>
</dbReference>
<feature type="domain" description="PI3K/PI4K catalytic" evidence="5">
    <location>
        <begin position="1849"/>
        <end position="2231"/>
    </location>
</feature>
<dbReference type="GO" id="GO:0016242">
    <property type="term" value="P:negative regulation of macroautophagy"/>
    <property type="evidence" value="ECO:0000318"/>
    <property type="project" value="GO_Central"/>
</dbReference>
<evidence type="ECO:0000256" key="4">
    <source>
        <dbReference type="SAM" id="MobiDB-lite"/>
    </source>
</evidence>
<dbReference type="InterPro" id="IPR036940">
    <property type="entry name" value="PI3/4_kinase_cat_sf"/>
</dbReference>
<keyword evidence="8" id="KW-1185">Reference proteome</keyword>
<dbReference type="VEuPathDB" id="TrichDB:TVAG_451890"/>
<dbReference type="GO" id="GO:0038201">
    <property type="term" value="C:TOR complex"/>
    <property type="evidence" value="ECO:0000318"/>
    <property type="project" value="GO_Central"/>
</dbReference>
<dbReference type="Proteomes" id="UP000001542">
    <property type="component" value="Unassembled WGS sequence"/>
</dbReference>
<feature type="domain" description="FATC" evidence="6">
    <location>
        <begin position="2215"/>
        <end position="2247"/>
    </location>
</feature>
<protein>
    <submittedName>
        <fullName evidence="7">PIKK family atypical protein kinase</fullName>
    </submittedName>
</protein>
<reference evidence="7" key="1">
    <citation type="submission" date="2006-10" db="EMBL/GenBank/DDBJ databases">
        <authorList>
            <person name="Amadeo P."/>
            <person name="Zhao Q."/>
            <person name="Wortman J."/>
            <person name="Fraser-Liggett C."/>
            <person name="Carlton J."/>
        </authorList>
    </citation>
    <scope>NUCLEOTIDE SEQUENCE</scope>
    <source>
        <strain evidence="7">G3</strain>
    </source>
</reference>
<dbReference type="Gene3D" id="1.10.1070.11">
    <property type="entry name" value="Phosphatidylinositol 3-/4-kinase, catalytic domain"/>
    <property type="match status" value="1"/>
</dbReference>
<dbReference type="Pfam" id="PF08771">
    <property type="entry name" value="FRB_dom"/>
    <property type="match status" value="1"/>
</dbReference>
<dbReference type="SUPFAM" id="SSF48371">
    <property type="entry name" value="ARM repeat"/>
    <property type="match status" value="1"/>
</dbReference>
<organism evidence="7 8">
    <name type="scientific">Trichomonas vaginalis (strain ATCC PRA-98 / G3)</name>
    <dbReference type="NCBI Taxonomy" id="412133"/>
    <lineage>
        <taxon>Eukaryota</taxon>
        <taxon>Metamonada</taxon>
        <taxon>Parabasalia</taxon>
        <taxon>Trichomonadida</taxon>
        <taxon>Trichomonadidae</taxon>
        <taxon>Trichomonas</taxon>
    </lineage>
</organism>
<keyword evidence="7" id="KW-0808">Transferase</keyword>
<comment type="similarity">
    <text evidence="1">Belongs to the PI3/PI4-kinase family.</text>
</comment>
<dbReference type="GO" id="GO:0005737">
    <property type="term" value="C:cytoplasm"/>
    <property type="evidence" value="ECO:0000318"/>
    <property type="project" value="GO_Central"/>
</dbReference>
<evidence type="ECO:0000256" key="1">
    <source>
        <dbReference type="ARBA" id="ARBA00011031"/>
    </source>
</evidence>
<evidence type="ECO:0000313" key="8">
    <source>
        <dbReference type="Proteomes" id="UP000001542"/>
    </source>
</evidence>
<dbReference type="SUPFAM" id="SSF56112">
    <property type="entry name" value="Protein kinase-like (PK-like)"/>
    <property type="match status" value="1"/>
</dbReference>
<dbReference type="PANTHER" id="PTHR11139:SF9">
    <property type="entry name" value="SERINE_THREONINE-PROTEIN KINASE MTOR"/>
    <property type="match status" value="1"/>
</dbReference>
<feature type="region of interest" description="Disordered" evidence="4">
    <location>
        <begin position="1976"/>
        <end position="1999"/>
    </location>
</feature>
<dbReference type="STRING" id="5722.A2DJR1"/>
<evidence type="ECO:0000259" key="6">
    <source>
        <dbReference type="PROSITE" id="PS51190"/>
    </source>
</evidence>
<dbReference type="RefSeq" id="XP_001580261.1">
    <property type="nucleotide sequence ID" value="XM_001580211.1"/>
</dbReference>
<dbReference type="InterPro" id="IPR009076">
    <property type="entry name" value="FRB_dom"/>
</dbReference>
<comment type="catalytic activity">
    <reaction evidence="3">
        <text>L-seryl-[protein] + ATP = O-phospho-L-seryl-[protein] + ADP + H(+)</text>
        <dbReference type="Rhea" id="RHEA:17989"/>
        <dbReference type="Rhea" id="RHEA-COMP:9863"/>
        <dbReference type="Rhea" id="RHEA-COMP:11604"/>
        <dbReference type="ChEBI" id="CHEBI:15378"/>
        <dbReference type="ChEBI" id="CHEBI:29999"/>
        <dbReference type="ChEBI" id="CHEBI:30616"/>
        <dbReference type="ChEBI" id="CHEBI:83421"/>
        <dbReference type="ChEBI" id="CHEBI:456216"/>
        <dbReference type="EC" id="2.7.11.1"/>
    </reaction>
</comment>
<dbReference type="GO" id="GO:0005634">
    <property type="term" value="C:nucleus"/>
    <property type="evidence" value="ECO:0000318"/>
    <property type="project" value="GO_Central"/>
</dbReference>
<dbReference type="KEGG" id="tva:5464803"/>
<dbReference type="InterPro" id="IPR003151">
    <property type="entry name" value="PIK-rel_kinase_FAT"/>
</dbReference>
<dbReference type="InterPro" id="IPR016024">
    <property type="entry name" value="ARM-type_fold"/>
</dbReference>
<dbReference type="Pfam" id="PF02259">
    <property type="entry name" value="FAT"/>
    <property type="match status" value="1"/>
</dbReference>
<keyword evidence="7" id="KW-0418">Kinase</keyword>
<sequence>MERGRHSSSFDSSVWISTLSPDTVNYYIMYADTLIEQCEEPIFEVSIIKFKDFVEKEYQIRYEACEEQEFLNNIFEELFVKNSERIKTLTTLKLCEAIIEIDLGSKVTKASRIAQEIGTLKPTDDPKVFNSLRNILRWMNKILRVSIQLVIEPLIDSIWHWNDSNDRVALLGSFMLFSLLYELFPFCFASHARNIVETFIHGIQTEFEDVRSYAQQSLQLLKKDTISGEKCINLLVTYIHKVVCEAHPEEIYALHEFIDILYSFKPENQFFVESKELPFNFLKSTDKIQRLAGLIQTTFMLGIEPNYYNSFTYEKVLNCILPMLKKRSLVQGQGSIFLGKIVFQREGKFSESEKTILNSMKPFIFKFLSCPPCAFAYLSLLTTNIKKFRKNLLEIFKLSISSLMIDGLIELTQIFPTETEFIHQQFIQYANGILFNRNYTPQQIILIFDALSRLDMEKVLPLELILQYSMFMMNPNLEIRTQAANFIIKCHNYNPTEDTAIRIITSISRENDHKLCQRMITQMVKLPVAQSILPCLQTLFVISSKRVKTEVFNYCVKFIENPAGLILLNEYLSEELNNLQNEGSDRKKIATTFLSLFDLTKNEDPVVSKNAKMILMPFLDHLYDILCSIQGKINNYELRILTYIIQLSPQNLDIDRLTPILKECINVSYSIKHLTIGLKLIYTILFYTGMKDSISSRDILPQLISISMMSTTTSEIHYLLLKIFSLYGPIAPNIINSISNTNMEQRLRKELSPFKYVASSSETDPLESIVDASFSIAITCIVNLLSDESLVTLHSPSIEALMTILKSGHKFSDYAKDQLINCVENTILHSNLTTISIFISNISIISNALKDSFKSVIPVLVKFICQRWKQIDSLQLIQLFHIMMQNYRETVTPFIPSIADLFVDEFDNKSPLIIQRIVDIILSFGPSVNDVAHIVFPPILTWLYNNATDTKSCNYVLQDIVYILIDSHCESYNAMIIQTLINIASVNPALKDKSILVLVAIAINVGRQFLLYIPALHDTFDIRSNPVMMKILPYLEEGFEYTQDILNFGKASTRKTLNANPTMFREFAMTKSFSQSNYQVILKLPSTQFSENDWTSWSNDTFMRIVHASVSEAITACEILIQKYPPLREVFFSLSIAMNYVKEMDEKVTTMSTVLKTFFASETTPQSLSSIFLSAVEIIEVAGLYIPVPLNLVSNQAIKAGRFSQGLRALEKLYENGDREVLGQLMRYNRILSHPFTYYNESNQTLDIDNLKKWSKESNSSDNFTLHDLSDSDNIFSIKNPHLFSQLKFKELLESTPKDSVHHASALWGLFEMEDFAKTAKKLQTDDIDSLFYRAVYCVLQEQTAKAKEIIERVQHACADKIIPTLFHDYNRGFHNFSLLTRFSELEEIIYYHELEQLRFNSPELKSKLDPFMKMIVNKWQNRFNYYAEDLNVLQTSLQIHSLIFKDEDTHLQWKRLLQSSLDQKYIEYCENLLPKLVTVLTPTEDSFYCAQVNYAKDNNIKYNDIDLSQETDPTVISSVESKIGGWLVKSGRITEGRQHIFHAKNVNQNDPLIWKQWAMVNNLIYLSYHDEEANYNSFEASLKGLELTRDDHVSFLLRIQNILFKDSDDKIYKTFIDHYKNIQTHKWLIILQQMIVHSNSDNENLKCIIENLLIDCSNKHPHAILQAIISYVLNLEKANKLLKTVYDHISFNFPELTRDTFMMCKEFGKMAIVWAEKYQRLTNTILESYANKNLEKCQKKLKKVFNFLDKKPQNFYEVSFIRNFGHQLMQSRNWMENYLESKDQMHFENVISSLLFDDKQLDKSIPLPRCVMLKDFSKYLDSAVDLHMVMPGTYDPEKNNSNEYIQSISKEVAILNNKNRRRLLNFVSNTGRHHLYSLGNDVCPRLDVNIMHLFNLINSIIDHSTTVFSTKVSMTTFHVLPIKKRIGLIGWIPQSETLLRAVSTFRQRHNIKVNTEYLKYLKRLNKIDDFEETKSDNESKKLKKNSATNSSSVFDPRGFMTRSQSQNLLKVSKQKVTEDDTIIKLERKICYEDISDEDKLYAFNESMKTTKGDDVKKLLLINANSSKDWITRRVEFTVSLAIGSVVGYVIFLGNRNPSNILMNINSARISHINFSSALSTIKEEICADSGKQMPFRLTRMFINALELSKTEGSFQHISEAILSLLQQNKEDILSILEIFVKDPSLISRKSGTNIEEYISGVEKKLDGYEYPSKKKLSVTSQINKLIRQATNTKNICSMPKYWNPWW</sequence>
<evidence type="ECO:0000313" key="7">
    <source>
        <dbReference type="EMBL" id="EAY19275.1"/>
    </source>
</evidence>
<gene>
    <name evidence="7" type="ORF">TVAG_451890</name>
</gene>
<dbReference type="PROSITE" id="PS50290">
    <property type="entry name" value="PI3_4_KINASE_3"/>
    <property type="match status" value="1"/>
</dbReference>
<dbReference type="SUPFAM" id="SSF47212">
    <property type="entry name" value="FKBP12-rapamycin-binding domain of FKBP-rapamycin-associated protein (FRAP)"/>
    <property type="match status" value="1"/>
</dbReference>
<dbReference type="SMART" id="SM01343">
    <property type="entry name" value="FATC"/>
    <property type="match status" value="1"/>
</dbReference>
<dbReference type="InterPro" id="IPR036738">
    <property type="entry name" value="FRB_sf"/>
</dbReference>
<dbReference type="Gene3D" id="1.20.120.150">
    <property type="entry name" value="FKBP12-rapamycin binding domain"/>
    <property type="match status" value="1"/>
</dbReference>
<dbReference type="PANTHER" id="PTHR11139">
    <property type="entry name" value="ATAXIA TELANGIECTASIA MUTATED ATM -RELATED"/>
    <property type="match status" value="1"/>
</dbReference>
<dbReference type="InParanoid" id="A2DJR1"/>
<dbReference type="GO" id="GO:0004674">
    <property type="term" value="F:protein serine/threonine kinase activity"/>
    <property type="evidence" value="ECO:0000318"/>
    <property type="project" value="GO_Central"/>
</dbReference>
<proteinExistence type="inferred from homology"/>
<dbReference type="GO" id="GO:0044877">
    <property type="term" value="F:protein-containing complex binding"/>
    <property type="evidence" value="ECO:0007669"/>
    <property type="project" value="InterPro"/>
</dbReference>
<dbReference type="PROSITE" id="PS51190">
    <property type="entry name" value="FATC"/>
    <property type="match status" value="1"/>
</dbReference>
<dbReference type="InterPro" id="IPR000403">
    <property type="entry name" value="PI3/4_kinase_cat_dom"/>
</dbReference>